<sequence length="277" mass="29816">MAIEDTFGYRFVRTSLVMLNCIVLLRLLSLLLQYSHVFEPTFVIFILFIGANFMIAIVGAVREHRVSVILTGSATLIMFLSMIFAAKENKGVNIFLLLLLAIAVQSLIFSEMLKERQTLFAQRQNLNYLSNLSGNNRNLNNNSTNGPVAAVVVYQTPGSNRPAGTLFMVDPEIGSELAKDPPPSYFASNCPPPKYEDAIKLNAGDLSLPAVANEAETTSPDQNPISPSSLPSNTSVDTPNDGHGTSESSPSPSGSTIPSCSSTPNQVDNSSNLNSSQ</sequence>
<feature type="compositionally biased region" description="Polar residues" evidence="1">
    <location>
        <begin position="215"/>
        <end position="238"/>
    </location>
</feature>
<feature type="region of interest" description="Disordered" evidence="1">
    <location>
        <begin position="214"/>
        <end position="277"/>
    </location>
</feature>
<feature type="compositionally biased region" description="Low complexity" evidence="1">
    <location>
        <begin position="245"/>
        <end position="264"/>
    </location>
</feature>
<dbReference type="OMA" id="ANFMIAI"/>
<comment type="caution">
    <text evidence="3">The sequence shown here is derived from an EMBL/GenBank/DDBJ whole genome shotgun (WGS) entry which is preliminary data.</text>
</comment>
<organism evidence="3 4">
    <name type="scientific">Blomia tropicalis</name>
    <name type="common">Mite</name>
    <dbReference type="NCBI Taxonomy" id="40697"/>
    <lineage>
        <taxon>Eukaryota</taxon>
        <taxon>Metazoa</taxon>
        <taxon>Ecdysozoa</taxon>
        <taxon>Arthropoda</taxon>
        <taxon>Chelicerata</taxon>
        <taxon>Arachnida</taxon>
        <taxon>Acari</taxon>
        <taxon>Acariformes</taxon>
        <taxon>Sarcoptiformes</taxon>
        <taxon>Astigmata</taxon>
        <taxon>Glycyphagoidea</taxon>
        <taxon>Echimyopodidae</taxon>
        <taxon>Blomia</taxon>
    </lineage>
</organism>
<dbReference type="Proteomes" id="UP001142055">
    <property type="component" value="Chromosome 3"/>
</dbReference>
<gene>
    <name evidence="3" type="ORF">RDWZM_007761</name>
</gene>
<keyword evidence="4" id="KW-1185">Reference proteome</keyword>
<feature type="transmembrane region" description="Helical" evidence="2">
    <location>
        <begin position="42"/>
        <end position="61"/>
    </location>
</feature>
<keyword evidence="2" id="KW-0472">Membrane</keyword>
<protein>
    <submittedName>
        <fullName evidence="3">Uncharacterized protein</fullName>
    </submittedName>
</protein>
<evidence type="ECO:0000256" key="2">
    <source>
        <dbReference type="SAM" id="Phobius"/>
    </source>
</evidence>
<evidence type="ECO:0000313" key="3">
    <source>
        <dbReference type="EMBL" id="KAJ6216604.1"/>
    </source>
</evidence>
<name>A0A9Q0M0D8_BLOTA</name>
<evidence type="ECO:0000256" key="1">
    <source>
        <dbReference type="SAM" id="MobiDB-lite"/>
    </source>
</evidence>
<keyword evidence="2" id="KW-1133">Transmembrane helix</keyword>
<dbReference type="AlphaFoldDB" id="A0A9Q0M0D8"/>
<dbReference type="EMBL" id="JAPWDV010000003">
    <property type="protein sequence ID" value="KAJ6216604.1"/>
    <property type="molecule type" value="Genomic_DNA"/>
</dbReference>
<proteinExistence type="predicted"/>
<accession>A0A9Q0M0D8</accession>
<evidence type="ECO:0000313" key="4">
    <source>
        <dbReference type="Proteomes" id="UP001142055"/>
    </source>
</evidence>
<feature type="compositionally biased region" description="Polar residues" evidence="1">
    <location>
        <begin position="265"/>
        <end position="277"/>
    </location>
</feature>
<feature type="transmembrane region" description="Helical" evidence="2">
    <location>
        <begin position="68"/>
        <end position="86"/>
    </location>
</feature>
<feature type="transmembrane region" description="Helical" evidence="2">
    <location>
        <begin position="16"/>
        <end position="36"/>
    </location>
</feature>
<reference evidence="3" key="1">
    <citation type="submission" date="2022-12" db="EMBL/GenBank/DDBJ databases">
        <title>Genome assemblies of Blomia tropicalis.</title>
        <authorList>
            <person name="Cui Y."/>
        </authorList>
    </citation>
    <scope>NUCLEOTIDE SEQUENCE</scope>
    <source>
        <tissue evidence="3">Adult mites</tissue>
    </source>
</reference>
<feature type="transmembrane region" description="Helical" evidence="2">
    <location>
        <begin position="92"/>
        <end position="113"/>
    </location>
</feature>
<keyword evidence="2" id="KW-0812">Transmembrane</keyword>